<dbReference type="AlphaFoldDB" id="A0A8H4UR35"/>
<dbReference type="PANTHER" id="PTHR11727">
    <property type="entry name" value="DIMETHYLADENOSINE TRANSFERASE"/>
    <property type="match status" value="1"/>
</dbReference>
<evidence type="ECO:0000256" key="5">
    <source>
        <dbReference type="RuleBase" id="RU362106"/>
    </source>
</evidence>
<organism evidence="7 8">
    <name type="scientific">Fusarium zealandicum</name>
    <dbReference type="NCBI Taxonomy" id="1053134"/>
    <lineage>
        <taxon>Eukaryota</taxon>
        <taxon>Fungi</taxon>
        <taxon>Dikarya</taxon>
        <taxon>Ascomycota</taxon>
        <taxon>Pezizomycotina</taxon>
        <taxon>Sordariomycetes</taxon>
        <taxon>Hypocreomycetidae</taxon>
        <taxon>Hypocreales</taxon>
        <taxon>Nectriaceae</taxon>
        <taxon>Fusarium</taxon>
        <taxon>Fusarium staphyleae species complex</taxon>
    </lineage>
</organism>
<keyword evidence="2 5" id="KW-0808">Transferase</keyword>
<dbReference type="GO" id="GO:0006391">
    <property type="term" value="P:transcription initiation at mitochondrial promoter"/>
    <property type="evidence" value="ECO:0007669"/>
    <property type="project" value="TreeGrafter"/>
</dbReference>
<dbReference type="GO" id="GO:0034246">
    <property type="term" value="F:mitochondrial transcription factor activity"/>
    <property type="evidence" value="ECO:0007669"/>
    <property type="project" value="TreeGrafter"/>
</dbReference>
<dbReference type="Pfam" id="PF00398">
    <property type="entry name" value="RrnaAD"/>
    <property type="match status" value="1"/>
</dbReference>
<name>A0A8H4UR35_9HYPO</name>
<dbReference type="EMBL" id="JABEYC010000148">
    <property type="protein sequence ID" value="KAF4981850.1"/>
    <property type="molecule type" value="Genomic_DNA"/>
</dbReference>
<keyword evidence="1 5" id="KW-0489">Methyltransferase</keyword>
<dbReference type="GO" id="GO:0005759">
    <property type="term" value="C:mitochondrial matrix"/>
    <property type="evidence" value="ECO:0007669"/>
    <property type="project" value="TreeGrafter"/>
</dbReference>
<dbReference type="SUPFAM" id="SSF53335">
    <property type="entry name" value="S-adenosyl-L-methionine-dependent methyltransferases"/>
    <property type="match status" value="1"/>
</dbReference>
<dbReference type="InterPro" id="IPR029063">
    <property type="entry name" value="SAM-dependent_MTases_sf"/>
</dbReference>
<sequence length="598" mass="68693">MFIARHNARTALLRSSRRVFPFQARAGIKTVSQDMLRTSSETAERLEATGVWTWTRGRRPASAPIGDKHRTNITSQELCDDIVNYIGPSLERHRGCDLVDINPGVGLWSRALHEAVQPRKHILMENDHVLYEPFLADLIAKDNVKLVPKSGVVWKDLSEMLETCLPHQHKVDPMAELERNDTLLVSVNLSFYPPKRFQLFECVSTMVLYQLMTSIRTCSLFQQYGLVRMLVWVNDNGKRRLLPRGVTRRRRAAFEAELACEWIHEVAGKDVEVEERHELRDEWINMESGYRTLNRMRNAGVAMPIGRETITYNALQDRSLEYEKLAGVRRPILNRPFRQELEDLESAHAEIEDPATMARLKILRFRKKYDIEDSNLYLELLQQRDAILQLYSTSPADFAAADVAWNEKVNKLQKNEAKEFITIHNNYHLFRQEPPILHWDRRAYEPLAVRDSDFYPQVPCALLDLQPKAMDPCLSQYGPNSYYGEISEIMLRFWFMNGRLPVSKAMDCLWPGFGQLFDQVPSLRDVSKGGVPLTGKGEIVARCVNETQWAEMTKVFVDSPFAPTYAQVVGRLMEDFESEVDIDDDPTRGSDAAADASS</sequence>
<dbReference type="GO" id="GO:0008168">
    <property type="term" value="F:methyltransferase activity"/>
    <property type="evidence" value="ECO:0007669"/>
    <property type="project" value="UniProtKB-KW"/>
</dbReference>
<gene>
    <name evidence="7" type="ORF">FZEAL_2429</name>
</gene>
<dbReference type="InterPro" id="IPR001737">
    <property type="entry name" value="KsgA/Erm"/>
</dbReference>
<keyword evidence="5" id="KW-0698">rRNA processing</keyword>
<reference evidence="7" key="1">
    <citation type="journal article" date="2020" name="BMC Genomics">
        <title>Correction to: Identification and distribution of gene clusters required for synthesis of sphingolipid metabolism inhibitors in diverse species of the filamentous fungus Fusarium.</title>
        <authorList>
            <person name="Kim H.S."/>
            <person name="Lohmar J.M."/>
            <person name="Busman M."/>
            <person name="Brown D.W."/>
            <person name="Naumann T.A."/>
            <person name="Divon H.H."/>
            <person name="Lysoe E."/>
            <person name="Uhlig S."/>
            <person name="Proctor R.H."/>
        </authorList>
    </citation>
    <scope>NUCLEOTIDE SEQUENCE</scope>
    <source>
        <strain evidence="7">NRRL 22465</strain>
    </source>
</reference>
<proteinExistence type="inferred from homology"/>
<dbReference type="GO" id="GO:0006364">
    <property type="term" value="P:rRNA processing"/>
    <property type="evidence" value="ECO:0007669"/>
    <property type="project" value="UniProtKB-KW"/>
</dbReference>
<evidence type="ECO:0000313" key="8">
    <source>
        <dbReference type="Proteomes" id="UP000635477"/>
    </source>
</evidence>
<evidence type="ECO:0000256" key="6">
    <source>
        <dbReference type="SAM" id="MobiDB-lite"/>
    </source>
</evidence>
<dbReference type="PANTHER" id="PTHR11727:SF17">
    <property type="entry name" value="DIMETHYLADENOSINE TRANSFERASE 1, MITOCHONDRIAL"/>
    <property type="match status" value="1"/>
</dbReference>
<keyword evidence="8" id="KW-1185">Reference proteome</keyword>
<dbReference type="Gene3D" id="3.40.50.150">
    <property type="entry name" value="Vaccinia Virus protein VP39"/>
    <property type="match status" value="1"/>
</dbReference>
<comment type="caution">
    <text evidence="7">The sequence shown here is derived from an EMBL/GenBank/DDBJ whole genome shotgun (WGS) entry which is preliminary data.</text>
</comment>
<dbReference type="GO" id="GO:0034245">
    <property type="term" value="C:mitochondrial DNA-directed RNA polymerase complex"/>
    <property type="evidence" value="ECO:0007669"/>
    <property type="project" value="TreeGrafter"/>
</dbReference>
<keyword evidence="4" id="KW-0694">RNA-binding</keyword>
<dbReference type="OrthoDB" id="16079at2759"/>
<dbReference type="GO" id="GO:0032259">
    <property type="term" value="P:methylation"/>
    <property type="evidence" value="ECO:0007669"/>
    <property type="project" value="UniProtKB-KW"/>
</dbReference>
<comment type="similarity">
    <text evidence="5">Belongs to the class I-like SAM-binding methyltransferase superfamily. rRNA adenine N(6)-methyltransferase family.</text>
</comment>
<reference evidence="7" key="2">
    <citation type="submission" date="2020-05" db="EMBL/GenBank/DDBJ databases">
        <authorList>
            <person name="Kim H.-S."/>
            <person name="Proctor R.H."/>
            <person name="Brown D.W."/>
        </authorList>
    </citation>
    <scope>NUCLEOTIDE SEQUENCE</scope>
    <source>
        <strain evidence="7">NRRL 22465</strain>
    </source>
</reference>
<dbReference type="Proteomes" id="UP000635477">
    <property type="component" value="Unassembled WGS sequence"/>
</dbReference>
<dbReference type="GO" id="GO:0003723">
    <property type="term" value="F:RNA binding"/>
    <property type="evidence" value="ECO:0007669"/>
    <property type="project" value="UniProtKB-KW"/>
</dbReference>
<evidence type="ECO:0000256" key="4">
    <source>
        <dbReference type="ARBA" id="ARBA00022884"/>
    </source>
</evidence>
<evidence type="ECO:0000313" key="7">
    <source>
        <dbReference type="EMBL" id="KAF4981850.1"/>
    </source>
</evidence>
<dbReference type="EC" id="2.1.1.-" evidence="5"/>
<evidence type="ECO:0000256" key="1">
    <source>
        <dbReference type="ARBA" id="ARBA00022603"/>
    </source>
</evidence>
<keyword evidence="3 5" id="KW-0949">S-adenosyl-L-methionine</keyword>
<feature type="region of interest" description="Disordered" evidence="6">
    <location>
        <begin position="579"/>
        <end position="598"/>
    </location>
</feature>
<protein>
    <recommendedName>
        <fullName evidence="5">rRNA adenine N(6)-methyltransferase</fullName>
        <ecNumber evidence="5">2.1.1.-</ecNumber>
    </recommendedName>
</protein>
<accession>A0A8H4UR35</accession>
<evidence type="ECO:0000256" key="2">
    <source>
        <dbReference type="ARBA" id="ARBA00022679"/>
    </source>
</evidence>
<evidence type="ECO:0000256" key="3">
    <source>
        <dbReference type="ARBA" id="ARBA00022691"/>
    </source>
</evidence>